<evidence type="ECO:0000256" key="1">
    <source>
        <dbReference type="SAM" id="Phobius"/>
    </source>
</evidence>
<sequence>MRQVTHLRITGVVRAARRRAFGVPRVDLVRTERLAVVRGAVRVVVGGAVVGAGLVGAVLARAVSVGAGFVRAVLARAVSVGAGFVRAVLARAASWSSRASSP</sequence>
<reference evidence="2 3" key="1">
    <citation type="submission" date="2024-09" db="EMBL/GenBank/DDBJ databases">
        <authorList>
            <person name="Sun Q."/>
            <person name="Mori K."/>
        </authorList>
    </citation>
    <scope>NUCLEOTIDE SEQUENCE [LARGE SCALE GENOMIC DNA]</scope>
    <source>
        <strain evidence="2 3">JCM 13852</strain>
    </source>
</reference>
<feature type="non-terminal residue" evidence="2">
    <location>
        <position position="102"/>
    </location>
</feature>
<comment type="caution">
    <text evidence="2">The sequence shown here is derived from an EMBL/GenBank/DDBJ whole genome shotgun (WGS) entry which is preliminary data.</text>
</comment>
<organism evidence="2 3">
    <name type="scientific">Amycolatopsis plumensis</name>
    <dbReference type="NCBI Taxonomy" id="236508"/>
    <lineage>
        <taxon>Bacteria</taxon>
        <taxon>Bacillati</taxon>
        <taxon>Actinomycetota</taxon>
        <taxon>Actinomycetes</taxon>
        <taxon>Pseudonocardiales</taxon>
        <taxon>Pseudonocardiaceae</taxon>
        <taxon>Amycolatopsis</taxon>
    </lineage>
</organism>
<keyword evidence="3" id="KW-1185">Reference proteome</keyword>
<proteinExistence type="predicted"/>
<protein>
    <submittedName>
        <fullName evidence="2">Uncharacterized protein</fullName>
    </submittedName>
</protein>
<accession>A0ABV5U7H2</accession>
<feature type="transmembrane region" description="Helical" evidence="1">
    <location>
        <begin position="40"/>
        <end position="63"/>
    </location>
</feature>
<dbReference type="Proteomes" id="UP001589535">
    <property type="component" value="Unassembled WGS sequence"/>
</dbReference>
<evidence type="ECO:0000313" key="3">
    <source>
        <dbReference type="Proteomes" id="UP001589535"/>
    </source>
</evidence>
<feature type="transmembrane region" description="Helical" evidence="1">
    <location>
        <begin position="69"/>
        <end position="89"/>
    </location>
</feature>
<evidence type="ECO:0000313" key="2">
    <source>
        <dbReference type="EMBL" id="MFB9686386.1"/>
    </source>
</evidence>
<gene>
    <name evidence="2" type="ORF">ACFFTO_19480</name>
</gene>
<dbReference type="EMBL" id="JBHMBK010000013">
    <property type="protein sequence ID" value="MFB9686386.1"/>
    <property type="molecule type" value="Genomic_DNA"/>
</dbReference>
<dbReference type="RefSeq" id="WP_378195461.1">
    <property type="nucleotide sequence ID" value="NZ_JBHMBK010000013.1"/>
</dbReference>
<keyword evidence="1" id="KW-0812">Transmembrane</keyword>
<name>A0ABV5U7H2_9PSEU</name>
<keyword evidence="1" id="KW-0472">Membrane</keyword>
<keyword evidence="1" id="KW-1133">Transmembrane helix</keyword>